<name>A0ABV3YCY4_9ACTN</name>
<dbReference type="EMBL" id="JBFTEZ010000001">
    <property type="protein sequence ID" value="MEX6462815.1"/>
    <property type="molecule type" value="Genomic_DNA"/>
</dbReference>
<evidence type="ECO:0000313" key="2">
    <source>
        <dbReference type="EMBL" id="MEX6462815.1"/>
    </source>
</evidence>
<comment type="caution">
    <text evidence="2">The sequence shown here is derived from an EMBL/GenBank/DDBJ whole genome shotgun (WGS) entry which is preliminary data.</text>
</comment>
<dbReference type="InterPro" id="IPR032584">
    <property type="entry name" value="DUF4913"/>
</dbReference>
<proteinExistence type="predicted"/>
<reference evidence="3" key="1">
    <citation type="submission" date="2024-07" db="EMBL/GenBank/DDBJ databases">
        <title>Pseudomonas strain that inhibits Aeromonas fish pathogens.</title>
        <authorList>
            <person name="Wildschutte H."/>
        </authorList>
    </citation>
    <scope>NUCLEOTIDE SEQUENCE [LARGE SCALE GENOMIC DNA]</scope>
    <source>
        <strain evidence="3">n60</strain>
    </source>
</reference>
<dbReference type="Pfam" id="PF16259">
    <property type="entry name" value="DUF4913"/>
    <property type="match status" value="1"/>
</dbReference>
<accession>A0ABV3YCY4</accession>
<organism evidence="2 3">
    <name type="scientific">Dietzia cinnamea</name>
    <dbReference type="NCBI Taxonomy" id="321318"/>
    <lineage>
        <taxon>Bacteria</taxon>
        <taxon>Bacillati</taxon>
        <taxon>Actinomycetota</taxon>
        <taxon>Actinomycetes</taxon>
        <taxon>Mycobacteriales</taxon>
        <taxon>Dietziaceae</taxon>
        <taxon>Dietzia</taxon>
    </lineage>
</organism>
<evidence type="ECO:0000313" key="3">
    <source>
        <dbReference type="Proteomes" id="UP001560293"/>
    </source>
</evidence>
<feature type="compositionally biased region" description="Basic and acidic residues" evidence="1">
    <location>
        <begin position="160"/>
        <end position="170"/>
    </location>
</feature>
<feature type="region of interest" description="Disordered" evidence="1">
    <location>
        <begin position="151"/>
        <end position="170"/>
    </location>
</feature>
<dbReference type="RefSeq" id="WP_063935023.1">
    <property type="nucleotide sequence ID" value="NZ_JALXLT010000017.1"/>
</dbReference>
<evidence type="ECO:0000256" key="1">
    <source>
        <dbReference type="SAM" id="MobiDB-lite"/>
    </source>
</evidence>
<protein>
    <submittedName>
        <fullName evidence="2">DUF4913 domain-containing protein</fullName>
    </submittedName>
</protein>
<sequence>MSHLFDKRIVDAFGPLLGEVATEALPAAVKDALATPGLGDYLARTIEKDVETFAHDELGLPRPLRFSDEFAFFDDYLRIAYEAGGMSQGKGWCARWWDHRSARFRVRAMWQAYEALAVRDPATCDEVFLRTVGDHHMALLMGERSPMYACQTSHQPSKPLKSEPVEGAPK</sequence>
<dbReference type="Proteomes" id="UP001560293">
    <property type="component" value="Unassembled WGS sequence"/>
</dbReference>
<keyword evidence="3" id="KW-1185">Reference proteome</keyword>
<gene>
    <name evidence="2" type="ORF">AB6N35_00350</name>
</gene>